<gene>
    <name evidence="1" type="ORF">DW216_08140</name>
</gene>
<dbReference type="Proteomes" id="UP000283766">
    <property type="component" value="Unassembled WGS sequence"/>
</dbReference>
<reference evidence="1 2" key="1">
    <citation type="submission" date="2018-08" db="EMBL/GenBank/DDBJ databases">
        <title>A genome reference for cultivated species of the human gut microbiota.</title>
        <authorList>
            <person name="Zou Y."/>
            <person name="Xue W."/>
            <person name="Luo G."/>
        </authorList>
    </citation>
    <scope>NUCLEOTIDE SEQUENCE [LARGE SCALE GENOMIC DNA]</scope>
    <source>
        <strain evidence="1 2">AM18-14LB</strain>
    </source>
</reference>
<evidence type="ECO:0000313" key="2">
    <source>
        <dbReference type="Proteomes" id="UP000283766"/>
    </source>
</evidence>
<sequence length="99" mass="11615">MSFDEIIEAIDAYRRKHTRKYASNLYVGITNDVDRRLFGFHKVPRENHWWIYCPADDVNIARQVEKYYLDKGMQGGDGGGNNESNIVYCYEISEDTKEN</sequence>
<evidence type="ECO:0000313" key="1">
    <source>
        <dbReference type="EMBL" id="RHH31960.1"/>
    </source>
</evidence>
<protein>
    <submittedName>
        <fullName evidence="1">Uncharacterized protein</fullName>
    </submittedName>
</protein>
<organism evidence="1 2">
    <name type="scientific">Bacteroides uniformis</name>
    <dbReference type="NCBI Taxonomy" id="820"/>
    <lineage>
        <taxon>Bacteria</taxon>
        <taxon>Pseudomonadati</taxon>
        <taxon>Bacteroidota</taxon>
        <taxon>Bacteroidia</taxon>
        <taxon>Bacteroidales</taxon>
        <taxon>Bacteroidaceae</taxon>
        <taxon>Bacteroides</taxon>
    </lineage>
</organism>
<accession>A0A414WDG5</accession>
<dbReference type="AlphaFoldDB" id="A0A414WDG5"/>
<dbReference type="RefSeq" id="WP_118274330.1">
    <property type="nucleotide sequence ID" value="NZ_QRJL01000004.1"/>
</dbReference>
<comment type="caution">
    <text evidence="1">The sequence shown here is derived from an EMBL/GenBank/DDBJ whole genome shotgun (WGS) entry which is preliminary data.</text>
</comment>
<dbReference type="EMBL" id="QRJL01000004">
    <property type="protein sequence ID" value="RHH31960.1"/>
    <property type="molecule type" value="Genomic_DNA"/>
</dbReference>
<proteinExistence type="predicted"/>
<name>A0A414WDG5_BACUN</name>